<name>Q1YL52_AURMS</name>
<dbReference type="GO" id="GO:0055085">
    <property type="term" value="P:transmembrane transport"/>
    <property type="evidence" value="ECO:0007669"/>
    <property type="project" value="InterPro"/>
</dbReference>
<evidence type="ECO:0000256" key="1">
    <source>
        <dbReference type="ARBA" id="ARBA00022729"/>
    </source>
</evidence>
<dbReference type="InterPro" id="IPR038404">
    <property type="entry name" value="TRAP_DctP_sf"/>
</dbReference>
<comment type="caution">
    <text evidence="3">The sequence shown here is derived from an EMBL/GenBank/DDBJ whole genome shotgun (WGS) entry which is preliminary data.</text>
</comment>
<feature type="chain" id="PRO_5004197601" evidence="2">
    <location>
        <begin position="18"/>
        <end position="345"/>
    </location>
</feature>
<dbReference type="HOGENOM" id="CLU_056493_0_0_5"/>
<proteinExistence type="predicted"/>
<evidence type="ECO:0000256" key="2">
    <source>
        <dbReference type="SAM" id="SignalP"/>
    </source>
</evidence>
<dbReference type="EMBL" id="AAPJ01000001">
    <property type="protein sequence ID" value="EAS51879.1"/>
    <property type="molecule type" value="Genomic_DNA"/>
</dbReference>
<dbReference type="AlphaFoldDB" id="Q1YL52"/>
<dbReference type="Proteomes" id="UP000000321">
    <property type="component" value="Unassembled WGS sequence"/>
</dbReference>
<organism evidence="3 4">
    <name type="scientific">Aurantimonas manganoxydans (strain ATCC BAA-1229 / DSM 21871 / SI85-9A1)</name>
    <dbReference type="NCBI Taxonomy" id="287752"/>
    <lineage>
        <taxon>Bacteria</taxon>
        <taxon>Pseudomonadati</taxon>
        <taxon>Pseudomonadota</taxon>
        <taxon>Alphaproteobacteria</taxon>
        <taxon>Hyphomicrobiales</taxon>
        <taxon>Aurantimonadaceae</taxon>
        <taxon>Aurantimonas</taxon>
    </lineage>
</organism>
<gene>
    <name evidence="3" type="ORF">SI859A1_02695</name>
</gene>
<protein>
    <submittedName>
        <fullName evidence="3">Putative extracellular solute-binding protein, TRAP-type dicarboxylate transporter, DctP subunit</fullName>
    </submittedName>
</protein>
<dbReference type="RefSeq" id="WP_009210517.1">
    <property type="nucleotide sequence ID" value="NZ_BBWP01000002.1"/>
</dbReference>
<dbReference type="CDD" id="cd13602">
    <property type="entry name" value="PBP2_TRAP_BpDctp6_7"/>
    <property type="match status" value="1"/>
</dbReference>
<evidence type="ECO:0000313" key="4">
    <source>
        <dbReference type="Proteomes" id="UP000000321"/>
    </source>
</evidence>
<dbReference type="InterPro" id="IPR018389">
    <property type="entry name" value="DctP_fam"/>
</dbReference>
<dbReference type="BioCyc" id="AURANTIMONAS:SI859A1_02695-MONOMER"/>
<dbReference type="PANTHER" id="PTHR33376:SF4">
    <property type="entry name" value="SIALIC ACID-BINDING PERIPLASMIC PROTEIN SIAP"/>
    <property type="match status" value="1"/>
</dbReference>
<feature type="signal peptide" evidence="2">
    <location>
        <begin position="1"/>
        <end position="17"/>
    </location>
</feature>
<keyword evidence="4" id="KW-1185">Reference proteome</keyword>
<dbReference type="PANTHER" id="PTHR33376">
    <property type="match status" value="1"/>
</dbReference>
<evidence type="ECO:0000313" key="3">
    <source>
        <dbReference type="EMBL" id="EAS51879.1"/>
    </source>
</evidence>
<accession>Q1YL52</accession>
<keyword evidence="1 2" id="KW-0732">Signal</keyword>
<dbReference type="Gene3D" id="3.40.190.170">
    <property type="entry name" value="Bacterial extracellular solute-binding protein, family 7"/>
    <property type="match status" value="1"/>
</dbReference>
<dbReference type="Pfam" id="PF03480">
    <property type="entry name" value="DctP"/>
    <property type="match status" value="1"/>
</dbReference>
<sequence>MKIKALLLAAACTAALAAPALSQTISLKVMGQPSSTGLIQKNYEAPFFENMAEKTGLDVSATYTPVDVTGVKDTEQLRLLKSGLFDIISLRMSQVSRDEPTILGLDLVGQNPDYATAKKAVDAFSPVVDKQLQEKFNTKLLGVWPFGPQVLFCQPDIAKLSDLSGNKVRVYDQSLANFVSSVGGTPVPLGFSEVQQSLARGVIDCAITGPSSANTAGWPEETSNMLPIAFQIAVQGYGINLDTWNKFSPEDQEKLQAAFDGLVSEIWAYSEEIFEDAVRCNVGDEPCDTVKAYDLKLIPVSEEDKATMQSALRDISFPGWKEICDKVNPTCSEDWQKTVGKALGF</sequence>
<reference evidence="3 4" key="1">
    <citation type="journal article" date="2008" name="Appl. Environ. Microbiol.">
        <title>Genomic insights into Mn(II) oxidation by the marine alphaproteobacterium Aurantimonas sp. strain SI85-9A1.</title>
        <authorList>
            <person name="Dick G.J."/>
            <person name="Podell S."/>
            <person name="Johnson H.A."/>
            <person name="Rivera-Espinoza Y."/>
            <person name="Bernier-Latmani R."/>
            <person name="McCarthy J.K."/>
            <person name="Torpey J.W."/>
            <person name="Clement B.G."/>
            <person name="Gaasterland T."/>
            <person name="Tebo B.M."/>
        </authorList>
    </citation>
    <scope>NUCLEOTIDE SEQUENCE [LARGE SCALE GENOMIC DNA]</scope>
    <source>
        <strain evidence="3 4">SI85-9A1</strain>
    </source>
</reference>
<dbReference type="NCBIfam" id="NF037995">
    <property type="entry name" value="TRAP_S1"/>
    <property type="match status" value="1"/>
</dbReference>
<dbReference type="OrthoDB" id="9799287at2"/>